<dbReference type="InterPro" id="IPR004472">
    <property type="entry name" value="DTB_synth_BioD"/>
</dbReference>
<comment type="function">
    <text evidence="9">Catalyzes a mechanistically unusual reaction, the ATP-dependent insertion of CO2 between the N7 and N8 nitrogen atoms of 7,8-diaminopelargonic acid (DAPA, also called 7,8-diammoniononanoate) to form a ureido ring.</text>
</comment>
<reference evidence="10 11" key="1">
    <citation type="journal article" date="2018" name="J. Microbiol.">
        <title>Salicibibacter kimchii gen. nov., sp. nov., a moderately halophilic and alkalitolerant bacterium in the family Bacillaceae, isolated from kimchi.</title>
        <authorList>
            <person name="Jang J.Y."/>
            <person name="Oh Y.J."/>
            <person name="Lim S.K."/>
            <person name="Park H.K."/>
            <person name="Lee C."/>
            <person name="Kim J.Y."/>
            <person name="Lee M.A."/>
            <person name="Choi H.J."/>
        </authorList>
    </citation>
    <scope>NUCLEOTIDE SEQUENCE [LARGE SCALE GENOMIC DNA]</scope>
    <source>
        <strain evidence="10 11">NKC1-1</strain>
    </source>
</reference>
<evidence type="ECO:0000256" key="3">
    <source>
        <dbReference type="ARBA" id="ARBA00022723"/>
    </source>
</evidence>
<dbReference type="FunFam" id="3.40.50.300:FF:000292">
    <property type="entry name" value="ATP-dependent dethiobiotin synthetase BioD"/>
    <property type="match status" value="1"/>
</dbReference>
<sequence>MKGIFVTGTDTDVGKTVISGGLAAVLKELNIDVGVFKPFLSGISRDESASDTALLRKMSQTVLSTEEITPFEFKEPLAPYVAGLLEGKLVRKEEVLNHWRRIKEKHEFFIVEGAGGISVPLTEDLLVAHLIKVLQLPVLVVARPDLGTINHTFLTVQYAQNIGLSITGIVVNGIDKPTNITHKTNIDMIEKLCEVPVIGATPKLKELTEENMAKMVRDYIDISIFKNQVEVANE</sequence>
<evidence type="ECO:0000256" key="5">
    <source>
        <dbReference type="ARBA" id="ARBA00022756"/>
    </source>
</evidence>
<dbReference type="EC" id="6.3.3.3" evidence="9"/>
<evidence type="ECO:0000313" key="10">
    <source>
        <dbReference type="EMBL" id="AXF57676.1"/>
    </source>
</evidence>
<evidence type="ECO:0000256" key="4">
    <source>
        <dbReference type="ARBA" id="ARBA00022741"/>
    </source>
</evidence>
<keyword evidence="3 9" id="KW-0479">Metal-binding</keyword>
<dbReference type="GO" id="GO:0004141">
    <property type="term" value="F:dethiobiotin synthase activity"/>
    <property type="evidence" value="ECO:0007669"/>
    <property type="project" value="UniProtKB-UniRule"/>
</dbReference>
<comment type="subcellular location">
    <subcellularLocation>
        <location evidence="9">Cytoplasm</location>
    </subcellularLocation>
</comment>
<keyword evidence="11" id="KW-1185">Reference proteome</keyword>
<dbReference type="Gene3D" id="3.40.50.300">
    <property type="entry name" value="P-loop containing nucleotide triphosphate hydrolases"/>
    <property type="match status" value="1"/>
</dbReference>
<feature type="binding site" evidence="9">
    <location>
        <position position="51"/>
    </location>
    <ligand>
        <name>ATP</name>
        <dbReference type="ChEBI" id="CHEBI:30616"/>
    </ligand>
</feature>
<keyword evidence="2 9" id="KW-0436">Ligase</keyword>
<dbReference type="GO" id="GO:0000287">
    <property type="term" value="F:magnesium ion binding"/>
    <property type="evidence" value="ECO:0007669"/>
    <property type="project" value="UniProtKB-UniRule"/>
</dbReference>
<feature type="binding site" evidence="9">
    <location>
        <begin position="112"/>
        <end position="115"/>
    </location>
    <ligand>
        <name>ATP</name>
        <dbReference type="ChEBI" id="CHEBI:30616"/>
    </ligand>
</feature>
<comment type="caution">
    <text evidence="9">Lacks conserved residue(s) required for the propagation of feature annotation.</text>
</comment>
<keyword evidence="7 9" id="KW-0460">Magnesium</keyword>
<evidence type="ECO:0000256" key="8">
    <source>
        <dbReference type="ARBA" id="ARBA00047386"/>
    </source>
</evidence>
<dbReference type="CDD" id="cd03109">
    <property type="entry name" value="DTBS"/>
    <property type="match status" value="1"/>
</dbReference>
<keyword evidence="6 9" id="KW-0067">ATP-binding</keyword>
<proteinExistence type="inferred from homology"/>
<feature type="binding site" evidence="9">
    <location>
        <position position="112"/>
    </location>
    <ligand>
        <name>Mg(2+)</name>
        <dbReference type="ChEBI" id="CHEBI:18420"/>
    </ligand>
</feature>
<dbReference type="InterPro" id="IPR027417">
    <property type="entry name" value="P-loop_NTPase"/>
</dbReference>
<organism evidence="10 11">
    <name type="scientific">Salicibibacter kimchii</name>
    <dbReference type="NCBI Taxonomy" id="2099786"/>
    <lineage>
        <taxon>Bacteria</taxon>
        <taxon>Bacillati</taxon>
        <taxon>Bacillota</taxon>
        <taxon>Bacilli</taxon>
        <taxon>Bacillales</taxon>
        <taxon>Bacillaceae</taxon>
        <taxon>Salicibibacter</taxon>
    </lineage>
</organism>
<feature type="binding site" evidence="9">
    <location>
        <begin position="12"/>
        <end position="17"/>
    </location>
    <ligand>
        <name>ATP</name>
        <dbReference type="ChEBI" id="CHEBI:30616"/>
    </ligand>
</feature>
<dbReference type="RefSeq" id="WP_114375717.1">
    <property type="nucleotide sequence ID" value="NZ_CP031092.1"/>
</dbReference>
<feature type="binding site" evidence="9">
    <location>
        <position position="41"/>
    </location>
    <ligand>
        <name>substrate</name>
    </ligand>
</feature>
<comment type="catalytic activity">
    <reaction evidence="9">
        <text>(7R,8S)-7,8-diammoniononanoate + CO2 + ATP = (4R,5S)-dethiobiotin + ADP + phosphate + 3 H(+)</text>
        <dbReference type="Rhea" id="RHEA:15805"/>
        <dbReference type="ChEBI" id="CHEBI:15378"/>
        <dbReference type="ChEBI" id="CHEBI:16526"/>
        <dbReference type="ChEBI" id="CHEBI:30616"/>
        <dbReference type="ChEBI" id="CHEBI:43474"/>
        <dbReference type="ChEBI" id="CHEBI:149469"/>
        <dbReference type="ChEBI" id="CHEBI:149473"/>
        <dbReference type="ChEBI" id="CHEBI:456216"/>
        <dbReference type="EC" id="6.3.3.3"/>
    </reaction>
</comment>
<dbReference type="UniPathway" id="UPA00078">
    <property type="reaction ID" value="UER00161"/>
</dbReference>
<dbReference type="Proteomes" id="UP000252100">
    <property type="component" value="Chromosome"/>
</dbReference>
<dbReference type="NCBIfam" id="TIGR00347">
    <property type="entry name" value="bioD"/>
    <property type="match status" value="1"/>
</dbReference>
<evidence type="ECO:0000256" key="1">
    <source>
        <dbReference type="ARBA" id="ARBA00022490"/>
    </source>
</evidence>
<dbReference type="OrthoDB" id="9802097at2"/>
<feature type="binding site" evidence="9">
    <location>
        <position position="51"/>
    </location>
    <ligand>
        <name>Mg(2+)</name>
        <dbReference type="ChEBI" id="CHEBI:18420"/>
    </ligand>
</feature>
<dbReference type="AlphaFoldDB" id="A0A345C395"/>
<keyword evidence="5 9" id="KW-0093">Biotin biosynthesis</keyword>
<dbReference type="KEGG" id="rue:DT065_18005"/>
<protein>
    <recommendedName>
        <fullName evidence="9">ATP-dependent dethiobiotin synthetase BioD</fullName>
        <ecNumber evidence="9">6.3.3.3</ecNumber>
    </recommendedName>
    <alternativeName>
        <fullName evidence="9">DTB synthetase</fullName>
        <shortName evidence="9">DTBS</shortName>
    </alternativeName>
    <alternativeName>
        <fullName evidence="9">Dethiobiotin synthase</fullName>
    </alternativeName>
</protein>
<dbReference type="PANTHER" id="PTHR43210">
    <property type="entry name" value="DETHIOBIOTIN SYNTHETASE"/>
    <property type="match status" value="1"/>
</dbReference>
<dbReference type="SUPFAM" id="SSF52540">
    <property type="entry name" value="P-loop containing nucleoside triphosphate hydrolases"/>
    <property type="match status" value="1"/>
</dbReference>
<comment type="cofactor">
    <cofactor evidence="9">
        <name>Mg(2+)</name>
        <dbReference type="ChEBI" id="CHEBI:18420"/>
    </cofactor>
</comment>
<dbReference type="PANTHER" id="PTHR43210:SF2">
    <property type="entry name" value="ATP-DEPENDENT DETHIOBIOTIN SYNTHETASE BIOD 2"/>
    <property type="match status" value="1"/>
</dbReference>
<accession>A0A345C395</accession>
<evidence type="ECO:0000256" key="7">
    <source>
        <dbReference type="ARBA" id="ARBA00022842"/>
    </source>
</evidence>
<dbReference type="GO" id="GO:0005524">
    <property type="term" value="F:ATP binding"/>
    <property type="evidence" value="ECO:0007669"/>
    <property type="project" value="UniProtKB-UniRule"/>
</dbReference>
<gene>
    <name evidence="9" type="primary">bioD</name>
    <name evidence="10" type="ORF">DT065_18005</name>
</gene>
<evidence type="ECO:0000313" key="11">
    <source>
        <dbReference type="Proteomes" id="UP000252100"/>
    </source>
</evidence>
<name>A0A345C395_9BACI</name>
<dbReference type="GO" id="GO:0042803">
    <property type="term" value="F:protein homodimerization activity"/>
    <property type="evidence" value="ECO:0007669"/>
    <property type="project" value="UniProtKB-ARBA"/>
</dbReference>
<comment type="catalytic activity">
    <reaction evidence="8">
        <text>(7R,8S)-8-amino-7-(carboxyamino)nonanoate + ATP = (4R,5S)-dethiobiotin + ADP + phosphate + H(+)</text>
        <dbReference type="Rhea" id="RHEA:63684"/>
        <dbReference type="ChEBI" id="CHEBI:15378"/>
        <dbReference type="ChEBI" id="CHEBI:30616"/>
        <dbReference type="ChEBI" id="CHEBI:43474"/>
        <dbReference type="ChEBI" id="CHEBI:149470"/>
        <dbReference type="ChEBI" id="CHEBI:149473"/>
        <dbReference type="ChEBI" id="CHEBI:456216"/>
    </reaction>
</comment>
<evidence type="ECO:0000256" key="9">
    <source>
        <dbReference type="HAMAP-Rule" id="MF_00336"/>
    </source>
</evidence>
<feature type="binding site" evidence="9">
    <location>
        <begin position="202"/>
        <end position="204"/>
    </location>
    <ligand>
        <name>ATP</name>
        <dbReference type="ChEBI" id="CHEBI:30616"/>
    </ligand>
</feature>
<dbReference type="EMBL" id="CP031092">
    <property type="protein sequence ID" value="AXF57676.1"/>
    <property type="molecule type" value="Genomic_DNA"/>
</dbReference>
<dbReference type="GO" id="GO:0009102">
    <property type="term" value="P:biotin biosynthetic process"/>
    <property type="evidence" value="ECO:0007669"/>
    <property type="project" value="UniProtKB-UniRule"/>
</dbReference>
<feature type="active site" evidence="9">
    <location>
        <position position="37"/>
    </location>
</feature>
<comment type="similarity">
    <text evidence="9">Belongs to the dethiobiotin synthetase family.</text>
</comment>
<feature type="binding site" evidence="9">
    <location>
        <position position="16"/>
    </location>
    <ligand>
        <name>Mg(2+)</name>
        <dbReference type="ChEBI" id="CHEBI:18420"/>
    </ligand>
</feature>
<dbReference type="GO" id="GO:0005829">
    <property type="term" value="C:cytosol"/>
    <property type="evidence" value="ECO:0007669"/>
    <property type="project" value="TreeGrafter"/>
</dbReference>
<comment type="subunit">
    <text evidence="9">Homodimer.</text>
</comment>
<comment type="pathway">
    <text evidence="9">Cofactor biosynthesis; biotin biosynthesis; biotin from 7,8-diaminononanoate: step 1/2.</text>
</comment>
<evidence type="ECO:0000256" key="6">
    <source>
        <dbReference type="ARBA" id="ARBA00022840"/>
    </source>
</evidence>
<dbReference type="PIRSF" id="PIRSF006755">
    <property type="entry name" value="DTB_synth"/>
    <property type="match status" value="1"/>
</dbReference>
<keyword evidence="1 9" id="KW-0963">Cytoplasm</keyword>
<evidence type="ECO:0000256" key="2">
    <source>
        <dbReference type="ARBA" id="ARBA00022598"/>
    </source>
</evidence>
<keyword evidence="4 9" id="KW-0547">Nucleotide-binding</keyword>
<dbReference type="Pfam" id="PF13500">
    <property type="entry name" value="AAA_26"/>
    <property type="match status" value="1"/>
</dbReference>
<dbReference type="HAMAP" id="MF_00336">
    <property type="entry name" value="BioD"/>
    <property type="match status" value="1"/>
</dbReference>